<dbReference type="AlphaFoldDB" id="A0A445BKP3"/>
<feature type="domain" description="RNase H type-1" evidence="3">
    <location>
        <begin position="523"/>
        <end position="643"/>
    </location>
</feature>
<comment type="caution">
    <text evidence="5">The sequence shown here is derived from an EMBL/GenBank/DDBJ whole genome shotgun (WGS) entry which is preliminary data.</text>
</comment>
<feature type="compositionally biased region" description="Polar residues" evidence="1">
    <location>
        <begin position="684"/>
        <end position="694"/>
    </location>
</feature>
<dbReference type="InterPro" id="IPR036691">
    <property type="entry name" value="Endo/exonu/phosph_ase_sf"/>
</dbReference>
<evidence type="ECO:0008006" key="7">
    <source>
        <dbReference type="Google" id="ProtNLM"/>
    </source>
</evidence>
<feature type="domain" description="Reverse transcriptase zinc-binding" evidence="4">
    <location>
        <begin position="333"/>
        <end position="406"/>
    </location>
</feature>
<dbReference type="PANTHER" id="PTHR47074">
    <property type="entry name" value="BNAC02G40300D PROTEIN"/>
    <property type="match status" value="1"/>
</dbReference>
<dbReference type="Pfam" id="PF13456">
    <property type="entry name" value="RVT_3"/>
    <property type="match status" value="1"/>
</dbReference>
<dbReference type="CDD" id="cd06222">
    <property type="entry name" value="RNase_H_like"/>
    <property type="match status" value="1"/>
</dbReference>
<dbReference type="SUPFAM" id="SSF53098">
    <property type="entry name" value="Ribonuclease H-like"/>
    <property type="match status" value="1"/>
</dbReference>
<dbReference type="Gene3D" id="3.30.420.10">
    <property type="entry name" value="Ribonuclease H-like superfamily/Ribonuclease H"/>
    <property type="match status" value="1"/>
</dbReference>
<evidence type="ECO:0000259" key="4">
    <source>
        <dbReference type="Pfam" id="PF13966"/>
    </source>
</evidence>
<reference evidence="5 6" key="1">
    <citation type="submission" date="2019-01" db="EMBL/GenBank/DDBJ databases">
        <title>Sequencing of cultivated peanut Arachis hypogaea provides insights into genome evolution and oil improvement.</title>
        <authorList>
            <person name="Chen X."/>
        </authorList>
    </citation>
    <scope>NUCLEOTIDE SEQUENCE [LARGE SCALE GENOMIC DNA]</scope>
    <source>
        <strain evidence="6">cv. Fuhuasheng</strain>
        <tissue evidence="5">Leaves</tissue>
    </source>
</reference>
<dbReference type="PANTHER" id="PTHR47074:SF11">
    <property type="entry name" value="REVERSE TRANSCRIPTASE-LIKE PROTEIN"/>
    <property type="match status" value="1"/>
</dbReference>
<feature type="compositionally biased region" description="Polar residues" evidence="1">
    <location>
        <begin position="721"/>
        <end position="730"/>
    </location>
</feature>
<dbReference type="Gene3D" id="3.60.10.10">
    <property type="entry name" value="Endonuclease/exonuclease/phosphatase"/>
    <property type="match status" value="1"/>
</dbReference>
<name>A0A445BKP3_ARAHY</name>
<dbReference type="InterPro" id="IPR036397">
    <property type="entry name" value="RNaseH_sf"/>
</dbReference>
<proteinExistence type="predicted"/>
<dbReference type="InterPro" id="IPR044730">
    <property type="entry name" value="RNase_H-like_dom_plant"/>
</dbReference>
<feature type="region of interest" description="Disordered" evidence="1">
    <location>
        <begin position="682"/>
        <end position="736"/>
    </location>
</feature>
<dbReference type="Proteomes" id="UP000289738">
    <property type="component" value="Chromosome A09"/>
</dbReference>
<evidence type="ECO:0000259" key="3">
    <source>
        <dbReference type="Pfam" id="PF13456"/>
    </source>
</evidence>
<feature type="domain" description="Endonuclease/exonuclease/phosphatase" evidence="2">
    <location>
        <begin position="17"/>
        <end position="181"/>
    </location>
</feature>
<dbReference type="SUPFAM" id="SSF56219">
    <property type="entry name" value="DNase I-like"/>
    <property type="match status" value="1"/>
</dbReference>
<feature type="compositionally biased region" description="Basic and acidic residues" evidence="1">
    <location>
        <begin position="695"/>
        <end position="707"/>
    </location>
</feature>
<dbReference type="InterPro" id="IPR026960">
    <property type="entry name" value="RVT-Znf"/>
</dbReference>
<evidence type="ECO:0000256" key="1">
    <source>
        <dbReference type="SAM" id="MobiDB-lite"/>
    </source>
</evidence>
<evidence type="ECO:0000313" key="5">
    <source>
        <dbReference type="EMBL" id="RYR39253.1"/>
    </source>
</evidence>
<sequence>MIRIRRRLNFEKSFCVEPRGLSGGLCLLWKSNTNIDVYEWCDNYIKASININNGLKWQGVFVYGNPVFQRRRKLWHELTVSNRSREEPQAFLGDFNDILSQDEKVGLHPQPKIYLDTFRSFVDDNGLIDIDLKGNKYTWYSNPRNNFITRERLDRVLVNWNWLHIHQNVILKAAPAISSDHCALILETQPRIRIKKDFRFEAFWTEHEECKEVIRRSWQQEDGYRNCWNQFTRKRSRCQRELLEWSRRKFKRADKEIERKKNGEGWDLNKIHDCFQGNEAELITRTPISLINKIDHYVWPYRNDGQYSVRTRYHAAKEEKDLKEETKLNKASTSQNLREVWKTIWKLPVPGKVKMFLWKAVHGILPVNMNLYQRKSAVSPKCSICQEGDETIEHALLLCPWTRAVWFGSSLQLVPTSYNVGSFEKWMMTTINKIMREAGKEKDNILCTLGFVCWCIWKERNQHIFQQTKINPQRAIIYSQHLVAEYHNTTKVLNRDNKHIEGRKGERTRITWRPPPHNRTKVNTDAAFDRETGMAASAVVARDWQGKMITGTTSTFKTTSALAAEAQAYREALILIKNLQIRNCIIETDCLPLVQAIKARTPLAEADAIIRDILQLLEEAPDVGATWTPREGNCLAHQLAAMAAGNQLQRQWSVFPPEQVKNTIRREARFAILHHNHHKRLQDHQVSFSTSFQGRQREEGLPGRVEAETGDGSEAGGEGRQQPTNPNRPFSGSSSIKSIIGRNANREEADKQTNQQEIAQQRRRCGCVFTVRPGSSRQTQLYSREQHRSRPTTMEICGKSVAKVRRAQAEDILEDDQPAQRPHA</sequence>
<accession>A0A445BKP3</accession>
<dbReference type="STRING" id="3818.A0A445BKP3"/>
<organism evidence="5 6">
    <name type="scientific">Arachis hypogaea</name>
    <name type="common">Peanut</name>
    <dbReference type="NCBI Taxonomy" id="3818"/>
    <lineage>
        <taxon>Eukaryota</taxon>
        <taxon>Viridiplantae</taxon>
        <taxon>Streptophyta</taxon>
        <taxon>Embryophyta</taxon>
        <taxon>Tracheophyta</taxon>
        <taxon>Spermatophyta</taxon>
        <taxon>Magnoliopsida</taxon>
        <taxon>eudicotyledons</taxon>
        <taxon>Gunneridae</taxon>
        <taxon>Pentapetalae</taxon>
        <taxon>rosids</taxon>
        <taxon>fabids</taxon>
        <taxon>Fabales</taxon>
        <taxon>Fabaceae</taxon>
        <taxon>Papilionoideae</taxon>
        <taxon>50 kb inversion clade</taxon>
        <taxon>dalbergioids sensu lato</taxon>
        <taxon>Dalbergieae</taxon>
        <taxon>Pterocarpus clade</taxon>
        <taxon>Arachis</taxon>
    </lineage>
</organism>
<dbReference type="InterPro" id="IPR005135">
    <property type="entry name" value="Endo/exonuclease/phosphatase"/>
</dbReference>
<evidence type="ECO:0000313" key="6">
    <source>
        <dbReference type="Proteomes" id="UP000289738"/>
    </source>
</evidence>
<keyword evidence="6" id="KW-1185">Reference proteome</keyword>
<dbReference type="InterPro" id="IPR002156">
    <property type="entry name" value="RNaseH_domain"/>
</dbReference>
<dbReference type="EMBL" id="SDMP01000009">
    <property type="protein sequence ID" value="RYR39253.1"/>
    <property type="molecule type" value="Genomic_DNA"/>
</dbReference>
<dbReference type="GO" id="GO:0003676">
    <property type="term" value="F:nucleic acid binding"/>
    <property type="evidence" value="ECO:0007669"/>
    <property type="project" value="InterPro"/>
</dbReference>
<dbReference type="InterPro" id="IPR052929">
    <property type="entry name" value="RNase_H-like_EbsB-rel"/>
</dbReference>
<evidence type="ECO:0000259" key="2">
    <source>
        <dbReference type="Pfam" id="PF03372"/>
    </source>
</evidence>
<dbReference type="InterPro" id="IPR012337">
    <property type="entry name" value="RNaseH-like_sf"/>
</dbReference>
<gene>
    <name evidence="5" type="ORF">Ahy_A09g044758</name>
</gene>
<protein>
    <recommendedName>
        <fullName evidence="7">RNase H type-1 domain-containing protein</fullName>
    </recommendedName>
</protein>
<dbReference type="Pfam" id="PF13966">
    <property type="entry name" value="zf-RVT"/>
    <property type="match status" value="1"/>
</dbReference>
<dbReference type="Pfam" id="PF03372">
    <property type="entry name" value="Exo_endo_phos"/>
    <property type="match status" value="1"/>
</dbReference>
<dbReference type="GO" id="GO:0004523">
    <property type="term" value="F:RNA-DNA hybrid ribonuclease activity"/>
    <property type="evidence" value="ECO:0007669"/>
    <property type="project" value="InterPro"/>
</dbReference>